<gene>
    <name evidence="1" type="ORF">BGZ99_003229</name>
</gene>
<comment type="caution">
    <text evidence="1">The sequence shown here is derived from an EMBL/GenBank/DDBJ whole genome shotgun (WGS) entry which is preliminary data.</text>
</comment>
<evidence type="ECO:0000313" key="1">
    <source>
        <dbReference type="EMBL" id="KAG0301996.1"/>
    </source>
</evidence>
<dbReference type="Proteomes" id="UP000738325">
    <property type="component" value="Unassembled WGS sequence"/>
</dbReference>
<dbReference type="OrthoDB" id="2433642at2759"/>
<name>A0A9P6QUR9_9FUNG</name>
<dbReference type="AlphaFoldDB" id="A0A9P6QUR9"/>
<accession>A0A9P6QUR9</accession>
<evidence type="ECO:0000313" key="2">
    <source>
        <dbReference type="Proteomes" id="UP000738325"/>
    </source>
</evidence>
<keyword evidence="2" id="KW-1185">Reference proteome</keyword>
<protein>
    <submittedName>
        <fullName evidence="1">Uncharacterized protein</fullName>
    </submittedName>
</protein>
<proteinExistence type="predicted"/>
<dbReference type="EMBL" id="JAAAIP010002067">
    <property type="protein sequence ID" value="KAG0301996.1"/>
    <property type="molecule type" value="Genomic_DNA"/>
</dbReference>
<organism evidence="1 2">
    <name type="scientific">Dissophora globulifera</name>
    <dbReference type="NCBI Taxonomy" id="979702"/>
    <lineage>
        <taxon>Eukaryota</taxon>
        <taxon>Fungi</taxon>
        <taxon>Fungi incertae sedis</taxon>
        <taxon>Mucoromycota</taxon>
        <taxon>Mortierellomycotina</taxon>
        <taxon>Mortierellomycetes</taxon>
        <taxon>Mortierellales</taxon>
        <taxon>Mortierellaceae</taxon>
        <taxon>Dissophora</taxon>
    </lineage>
</organism>
<reference evidence="1" key="1">
    <citation type="journal article" date="2020" name="Fungal Divers.">
        <title>Resolving the Mortierellaceae phylogeny through synthesis of multi-gene phylogenetics and phylogenomics.</title>
        <authorList>
            <person name="Vandepol N."/>
            <person name="Liber J."/>
            <person name="Desiro A."/>
            <person name="Na H."/>
            <person name="Kennedy M."/>
            <person name="Barry K."/>
            <person name="Grigoriev I.V."/>
            <person name="Miller A.N."/>
            <person name="O'Donnell K."/>
            <person name="Stajich J.E."/>
            <person name="Bonito G."/>
        </authorList>
    </citation>
    <scope>NUCLEOTIDE SEQUENCE</scope>
    <source>
        <strain evidence="1">REB-010B</strain>
    </source>
</reference>
<sequence length="206" mass="22590">MLVKREPRNLLDAVVDLFVHAHTKVVADVCAHIKLDVCADVDIKLNVKAQVLGGLVDTDVDVEKLRLSAKAELDSDIDAKVKLIADAVIIAPIKASVGKILIELCPLLERECIKKNAHKIVVKVNSDIDLNIPKLWVKLGADLPAHIRARAKIIINRVAVHAGLVEAQVEGRVFIASNIDAHVEAWVKVWAKLYAKVKLEADIRAL</sequence>